<dbReference type="GO" id="GO:0043565">
    <property type="term" value="F:sequence-specific DNA binding"/>
    <property type="evidence" value="ECO:0007669"/>
    <property type="project" value="InterPro"/>
</dbReference>
<evidence type="ECO:0000256" key="12">
    <source>
        <dbReference type="PROSITE-ProRule" id="PRU00309"/>
    </source>
</evidence>
<evidence type="ECO:0000256" key="4">
    <source>
        <dbReference type="ARBA" id="ARBA00022771"/>
    </source>
</evidence>
<evidence type="ECO:0000256" key="11">
    <source>
        <dbReference type="ARBA" id="ARBA00023306"/>
    </source>
</evidence>
<evidence type="ECO:0000256" key="6">
    <source>
        <dbReference type="ARBA" id="ARBA00023015"/>
    </source>
</evidence>
<dbReference type="AlphaFoldDB" id="A0A2S2PR27"/>
<keyword evidence="4 12" id="KW-0863">Zinc-finger</keyword>
<dbReference type="SUPFAM" id="SSF57716">
    <property type="entry name" value="Glucocorticoid receptor-like (DNA-binding domain)"/>
    <property type="match status" value="1"/>
</dbReference>
<evidence type="ECO:0000256" key="1">
    <source>
        <dbReference type="ARBA" id="ARBA00004642"/>
    </source>
</evidence>
<dbReference type="PANTHER" id="PTHR46600:SF1">
    <property type="entry name" value="THAP DOMAIN-CONTAINING PROTEIN 1"/>
    <property type="match status" value="1"/>
</dbReference>
<dbReference type="SMART" id="SM00980">
    <property type="entry name" value="THAP"/>
    <property type="match status" value="1"/>
</dbReference>
<evidence type="ECO:0000256" key="10">
    <source>
        <dbReference type="ARBA" id="ARBA00023242"/>
    </source>
</evidence>
<reference evidence="14" key="1">
    <citation type="submission" date="2018-04" db="EMBL/GenBank/DDBJ databases">
        <title>Transcriptome of Schizaphis graminum biotype I.</title>
        <authorList>
            <person name="Scully E.D."/>
            <person name="Geib S.M."/>
            <person name="Palmer N.A."/>
            <person name="Koch K."/>
            <person name="Bradshaw J."/>
            <person name="Heng-Moss T."/>
            <person name="Sarath G."/>
        </authorList>
    </citation>
    <scope>NUCLEOTIDE SEQUENCE</scope>
</reference>
<evidence type="ECO:0000313" key="14">
    <source>
        <dbReference type="EMBL" id="MBY31827.1"/>
    </source>
</evidence>
<dbReference type="InterPro" id="IPR026516">
    <property type="entry name" value="THAP1/10"/>
</dbReference>
<keyword evidence="3" id="KW-0479">Metal-binding</keyword>
<dbReference type="Gene3D" id="6.20.210.20">
    <property type="entry name" value="THAP domain"/>
    <property type="match status" value="1"/>
</dbReference>
<gene>
    <name evidence="14" type="primary">THAP9_16</name>
    <name evidence="14" type="ORF">g.45492</name>
</gene>
<dbReference type="GO" id="GO:0005654">
    <property type="term" value="C:nucleoplasm"/>
    <property type="evidence" value="ECO:0007669"/>
    <property type="project" value="UniProtKB-SubCell"/>
</dbReference>
<keyword evidence="8 12" id="KW-0238">DNA-binding</keyword>
<evidence type="ECO:0000256" key="9">
    <source>
        <dbReference type="ARBA" id="ARBA00023163"/>
    </source>
</evidence>
<keyword evidence="11" id="KW-0131">Cell cycle</keyword>
<comment type="similarity">
    <text evidence="2">Belongs to the THAP1 family.</text>
</comment>
<dbReference type="InterPro" id="IPR006612">
    <property type="entry name" value="THAP_Znf"/>
</dbReference>
<evidence type="ECO:0000256" key="3">
    <source>
        <dbReference type="ARBA" id="ARBA00022723"/>
    </source>
</evidence>
<dbReference type="GO" id="GO:0008270">
    <property type="term" value="F:zinc ion binding"/>
    <property type="evidence" value="ECO:0007669"/>
    <property type="project" value="UniProtKB-KW"/>
</dbReference>
<feature type="domain" description="THAP-type" evidence="13">
    <location>
        <begin position="1"/>
        <end position="84"/>
    </location>
</feature>
<dbReference type="Pfam" id="PF05485">
    <property type="entry name" value="THAP"/>
    <property type="match status" value="1"/>
</dbReference>
<evidence type="ECO:0000256" key="8">
    <source>
        <dbReference type="ARBA" id="ARBA00023125"/>
    </source>
</evidence>
<name>A0A2S2PR27_SCHGA</name>
<accession>A0A2S2PR27</accession>
<proteinExistence type="inferred from homology"/>
<dbReference type="PANTHER" id="PTHR46600">
    <property type="entry name" value="THAP DOMAIN-CONTAINING"/>
    <property type="match status" value="1"/>
</dbReference>
<dbReference type="PROSITE" id="PS50950">
    <property type="entry name" value="ZF_THAP"/>
    <property type="match status" value="1"/>
</dbReference>
<evidence type="ECO:0000256" key="5">
    <source>
        <dbReference type="ARBA" id="ARBA00022833"/>
    </source>
</evidence>
<evidence type="ECO:0000259" key="13">
    <source>
        <dbReference type="PROSITE" id="PS50950"/>
    </source>
</evidence>
<evidence type="ECO:0000256" key="2">
    <source>
        <dbReference type="ARBA" id="ARBA00006177"/>
    </source>
</evidence>
<dbReference type="SMART" id="SM00692">
    <property type="entry name" value="DM3"/>
    <property type="match status" value="1"/>
</dbReference>
<keyword evidence="10" id="KW-0539">Nucleus</keyword>
<dbReference type="EMBL" id="GGMR01019208">
    <property type="protein sequence ID" value="MBY31827.1"/>
    <property type="molecule type" value="Transcribed_RNA"/>
</dbReference>
<keyword evidence="5" id="KW-0862">Zinc</keyword>
<dbReference type="InterPro" id="IPR038441">
    <property type="entry name" value="THAP_Znf_sf"/>
</dbReference>
<organism evidence="14">
    <name type="scientific">Schizaphis graminum</name>
    <name type="common">Green bug aphid</name>
    <dbReference type="NCBI Taxonomy" id="13262"/>
    <lineage>
        <taxon>Eukaryota</taxon>
        <taxon>Metazoa</taxon>
        <taxon>Ecdysozoa</taxon>
        <taxon>Arthropoda</taxon>
        <taxon>Hexapoda</taxon>
        <taxon>Insecta</taxon>
        <taxon>Pterygota</taxon>
        <taxon>Neoptera</taxon>
        <taxon>Paraneoptera</taxon>
        <taxon>Hemiptera</taxon>
        <taxon>Sternorrhyncha</taxon>
        <taxon>Aphidomorpha</taxon>
        <taxon>Aphidoidea</taxon>
        <taxon>Aphididae</taxon>
        <taxon>Aphidini</taxon>
        <taxon>Schizaphis</taxon>
    </lineage>
</organism>
<keyword evidence="7" id="KW-0175">Coiled coil</keyword>
<keyword evidence="6" id="KW-0805">Transcription regulation</keyword>
<keyword evidence="9" id="KW-0804">Transcription</keyword>
<evidence type="ECO:0000256" key="7">
    <source>
        <dbReference type="ARBA" id="ARBA00023054"/>
    </source>
</evidence>
<protein>
    <submittedName>
        <fullName evidence="14">THAP domain-containing protein 9</fullName>
    </submittedName>
</protein>
<sequence length="129" mass="14540">MVNTCCVVGCKTRVVKGGPRFHRFPKETVDLNKWINIIQDFDPKFKYKSANTVICGNHFAQTDYTLNIAGTKQTLKKSSVPSIFPTCVTLGINLNEDYVTKQHLEISSISENTCKFNKLKLVNHKLCTA</sequence>
<comment type="subcellular location">
    <subcellularLocation>
        <location evidence="1">Nucleus</location>
        <location evidence="1">Nucleoplasm</location>
    </subcellularLocation>
</comment>